<dbReference type="PANTHER" id="PTHR24373:SF275">
    <property type="entry name" value="TIR DOMAIN-CONTAINING PROTEIN"/>
    <property type="match status" value="1"/>
</dbReference>
<feature type="transmembrane region" description="Helical" evidence="5">
    <location>
        <begin position="2088"/>
        <end position="2109"/>
    </location>
</feature>
<feature type="transmembrane region" description="Helical" evidence="5">
    <location>
        <begin position="1044"/>
        <end position="1067"/>
    </location>
</feature>
<dbReference type="SMART" id="SM00369">
    <property type="entry name" value="LRR_TYP"/>
    <property type="match status" value="6"/>
</dbReference>
<reference evidence="7" key="2">
    <citation type="submission" date="2024-04" db="EMBL/GenBank/DDBJ databases">
        <authorList>
            <person name="Chen Y."/>
            <person name="Shah S."/>
            <person name="Dougan E. K."/>
            <person name="Thang M."/>
            <person name="Chan C."/>
        </authorList>
    </citation>
    <scope>NUCLEOTIDE SEQUENCE [LARGE SCALE GENOMIC DNA]</scope>
</reference>
<gene>
    <name evidence="6" type="ORF">C1SCF055_LOCUS22259</name>
</gene>
<dbReference type="EMBL" id="CAMXCT030002112">
    <property type="protein sequence ID" value="CAL4783042.1"/>
    <property type="molecule type" value="Genomic_DNA"/>
</dbReference>
<dbReference type="PANTHER" id="PTHR24373">
    <property type="entry name" value="SLIT RELATED LEUCINE-RICH REPEAT NEURONAL PROTEIN"/>
    <property type="match status" value="1"/>
</dbReference>
<evidence type="ECO:0000256" key="4">
    <source>
        <dbReference type="SAM" id="Coils"/>
    </source>
</evidence>
<keyword evidence="5" id="KW-1133">Transmembrane helix</keyword>
<evidence type="ECO:0000256" key="2">
    <source>
        <dbReference type="ARBA" id="ARBA00022729"/>
    </source>
</evidence>
<dbReference type="InterPro" id="IPR002745">
    <property type="entry name" value="Ptrans_KptA/Tpt1"/>
</dbReference>
<feature type="transmembrane region" description="Helical" evidence="5">
    <location>
        <begin position="897"/>
        <end position="919"/>
    </location>
</feature>
<feature type="transmembrane region" description="Helical" evidence="5">
    <location>
        <begin position="2065"/>
        <end position="2082"/>
    </location>
</feature>
<dbReference type="InterPro" id="IPR001611">
    <property type="entry name" value="Leu-rich_rpt"/>
</dbReference>
<dbReference type="EMBL" id="CAMXCT020002112">
    <property type="protein sequence ID" value="CAL1149105.1"/>
    <property type="molecule type" value="Genomic_DNA"/>
</dbReference>
<dbReference type="InterPro" id="IPR003591">
    <property type="entry name" value="Leu-rich_rpt_typical-subtyp"/>
</dbReference>
<dbReference type="InterPro" id="IPR050328">
    <property type="entry name" value="Dev_Immune_Receptor"/>
</dbReference>
<dbReference type="Gene3D" id="3.20.170.30">
    <property type="match status" value="1"/>
</dbReference>
<keyword evidence="3" id="KW-0677">Repeat</keyword>
<feature type="transmembrane region" description="Helical" evidence="5">
    <location>
        <begin position="1079"/>
        <end position="1098"/>
    </location>
</feature>
<evidence type="ECO:0000256" key="5">
    <source>
        <dbReference type="SAM" id="Phobius"/>
    </source>
</evidence>
<dbReference type="GO" id="GO:0016740">
    <property type="term" value="F:transferase activity"/>
    <property type="evidence" value="ECO:0007669"/>
    <property type="project" value="InterPro"/>
</dbReference>
<proteinExistence type="predicted"/>
<feature type="transmembrane region" description="Helical" evidence="5">
    <location>
        <begin position="955"/>
        <end position="979"/>
    </location>
</feature>
<feature type="transmembrane region" description="Helical" evidence="5">
    <location>
        <begin position="662"/>
        <end position="682"/>
    </location>
</feature>
<feature type="coiled-coil region" evidence="4">
    <location>
        <begin position="2505"/>
        <end position="2554"/>
    </location>
</feature>
<accession>A0A9P1CQ99</accession>
<dbReference type="SUPFAM" id="SSF56399">
    <property type="entry name" value="ADP-ribosylation"/>
    <property type="match status" value="1"/>
</dbReference>
<keyword evidence="4" id="KW-0175">Coiled coil</keyword>
<sequence length="2632" mass="294200">MARIQVPKKGTFTCDSSTAEEAVEYLRQVLDEPAHGNVLLSCGPQKLDPTQQLREFNADFVFANYSWLSSGPPIHIAATELRGVTIEQLSSLLDFIVDIASSWCDAHHLAYGQPLSFEAFNLYHADFWVIGPATAGHGRGGCSYVELVATSAQMQRPLWFVSHAWLEPVCNFVACLKRHASLRQLSEQTAYWVCAYANNQHQLKAEICHNPRKTSFYRAIKMCAGVLLVLDHNATPFTRIWCCFEESIAVEERNKGSPLLLDVAATEQGRAHVITDGLAGEEQKMMPLLGFLAKSRREAEFPTEILLKGLDVDIASAMASKEADKKKILNSIAFPRARTQTLLQEFQTTHESYDAVGRALAGHFALANLFCSVAKGLNTSRPTTYTRLLTALQNDAQRRTVQLSLTGCCKFKWLELRRFLAHLPAHLQILRLDLGFTAVRYVEFPQLLELHELSLRITKTPLRQVKLLRSSMPKLRCLQLLLSNLPDLEELQLEVARASCRQSLKELVLHVHRCPKLTKVAKQTLHDSVKTTWAWHRTDRWISIEETQQQDVFTSSAVDQVTFGPASCPEMSEEKDMPFPCSQRNCRELHQNLHGYCDKHRLLRFWRMASSGIIRTCVWLELIFLLSVQAAAEIQSRMLLLIILLSLLPATCIFLEESTGMSATFICITLLVVSVGSCFYTAKRLDGMQQRIFRLALATEASYFEVLQASEERSQPLISVSSILGSTSNGSLQELPQNDLDLTTNFTRARSSMSRFQRSVCDPLSSLGSEVVAKIKPPAEADERGGDVDILFCEVVCDSLQRVQDGWHMLKEMHDVQIVTARDFFAIASSRKCCQVVVSVEGYLATVFFLEKSLSFQVAQKGVSEVANSLGLLDQTKAASWELSRVQEGLSQTPRSVLLATAVLRFVAFGFSYFFALFIELNVCRSSILSYTSPIGPITYIRLGFCSLWHAAMSLPWVTCGVILLWELQCCCCCLRCCWRRRRFRVRPRPTQVFYRAFFGVQGKYYAFKVAALQCITVLIQTFAKASVFHDIIETLGAVALRGHIAVYAFLALLFCNIAFPAFMFCFPNCVFSRVGAAMMDAALDMGYLITSLALYMDLARFEVIFLQNFWIYMSMYVCVAHVLCVCRSLETADWVALFQVPAAPPIWGVWKRVLFSIAYACGLFAVVAMLLGDNVLASLLEGGLCPPCECFTVSPGSVALKRCILWEDTAGTYLIIDLSDRQLTALAPGAFWSRNTNREMVHFLLAGTIHLERNRLTTVPAGAFEGLRVNRLFLRNNKLTHLNAGSFRGLSFFGGELDLSHNKLRTLPPKVFDFGENYSGERGDYSDIRVLNLAHNEISSLPADAFAGHFYGILGSLQILNLSRNALEELPPSLFHEFKPYLWHARRRTLWHARRRNFRDLRVIDLSYNKLSTLDSELFSIPSLRTLDLRGNPLTKEAVEYLRQVSLGRFFGCEMVRFSCRLDEPAHGNVLLSCGPQKLDPTQQLREFNADFVFANYSWLSSGPPIHIAATELRGVTIEQLSSLLDFIVDIASSWCDAHHLAYGQPLSFEAFNLYHANFWVIGPATAGHNGGGCSYVELVATSAQMQRPLWFVSHAWLEPVCNFVACLKRHASLRQLSEQTAYWVCAYANKQHQLEAEICHNPRKTSFYRAIKMCAGVLLVLDNNATPFTRIWCCFEQSIAVEERNKGSPLLLDVAATEQGCAHVITDGLVGEERKMMPLLGFLAKSRREAEFPTEVLLKGLDVDIASAMASKEADKRKILNSIALPRARTKILQQEAHATHESYAAVGRALAGHCALANLFCSVANGLGTSRLLTALRNDAQRHTVQLSLTGCCKFDDLQLSTFLAHLPAHLQILRLDLGFTAVQRVEFPQMSELQELSLRITKMPLRQVNLPTSSMPKLRSLQLLLSNLPDLEELQLEVARSSWRQSSRELVVHVYCCPKLTRAAKQALHDSLQTTWPWHRADRWISIEETQKKDVFSSSDPVTFSSAASCPEMSEENKDMPFPCGKKSCKELHQNHHGYCDKHRLFRFWRMASSGIMRTCVWLELIFLLSGQAAVEIQSRILLLIILLSLLPASFIFLEESTGMSVTFFCITLLVVIVGSCFYTAKRLDRMQQKIFKLALATEASYFEVLQATEDKSQPLISVSSILGNASHGSSQELPRNDLDLTMSFKQARSSMSRFQRSVCDPLASLGSEVVAKIKPRAETDERGGDVDILFCEVVCNGLQRVQHAWHMLKDTRDLEIVAARDFFAVASSRKCCQVVVSVEGYLATVFLLEKSLSFKVTQAPGKQRFQTLNDGQTVWIRATHGHTLKTVDVKSSLYQEITVPLPVLVHAVSGDSVPMVLCKGLNRGGRAHMLFAISDEEDKLTQGFQDSCNILVYVNMAKAMFAGIPFNWAPDGMVVSVGLPERPERPERKNRRKSEKAGTIPADFILRVANRNEKSGAASGGPGAQGILPLPEGTWGQNGYQNPSQDLLRMVTGGNPAPAPVPTISGLRPHLKGEPAEASAEAYEKLQQLMQLQQQEAHTRQLLELSRLKEQHDQILQAGQMLQQQQQQIAARNAQRSLLTTALQVEDLSRQLEATEAALRGGLAGAPTMYAASPEASFPPHLQHLFGLVAQAVPAGVHPRRLQ</sequence>
<dbReference type="Gene3D" id="3.80.10.10">
    <property type="entry name" value="Ribonuclease Inhibitor"/>
    <property type="match status" value="2"/>
</dbReference>
<feature type="transmembrane region" description="Helical" evidence="5">
    <location>
        <begin position="605"/>
        <end position="626"/>
    </location>
</feature>
<dbReference type="InterPro" id="IPR032675">
    <property type="entry name" value="LRR_dom_sf"/>
</dbReference>
<name>A0A9P1CQ99_9DINO</name>
<evidence type="ECO:0000256" key="1">
    <source>
        <dbReference type="ARBA" id="ARBA00022614"/>
    </source>
</evidence>
<feature type="transmembrane region" description="Helical" evidence="5">
    <location>
        <begin position="1006"/>
        <end position="1024"/>
    </location>
</feature>
<dbReference type="OrthoDB" id="419694at2759"/>
<dbReference type="PROSITE" id="PS51450">
    <property type="entry name" value="LRR"/>
    <property type="match status" value="3"/>
</dbReference>
<keyword evidence="8" id="KW-1185">Reference proteome</keyword>
<evidence type="ECO:0000313" key="8">
    <source>
        <dbReference type="Proteomes" id="UP001152797"/>
    </source>
</evidence>
<feature type="transmembrane region" description="Helical" evidence="5">
    <location>
        <begin position="1150"/>
        <end position="1172"/>
    </location>
</feature>
<feature type="transmembrane region" description="Helical" evidence="5">
    <location>
        <begin position="1110"/>
        <end position="1130"/>
    </location>
</feature>
<keyword evidence="2" id="KW-0732">Signal</keyword>
<keyword evidence="5" id="KW-0472">Membrane</keyword>
<protein>
    <submittedName>
        <fullName evidence="6">Uncharacterized protein</fullName>
    </submittedName>
</protein>
<evidence type="ECO:0000256" key="3">
    <source>
        <dbReference type="ARBA" id="ARBA00022737"/>
    </source>
</evidence>
<dbReference type="Pfam" id="PF13855">
    <property type="entry name" value="LRR_8"/>
    <property type="match status" value="2"/>
</dbReference>
<dbReference type="InterPro" id="IPR042081">
    <property type="entry name" value="RNA_2'-PTrans_C"/>
</dbReference>
<feature type="transmembrane region" description="Helical" evidence="5">
    <location>
        <begin position="638"/>
        <end position="656"/>
    </location>
</feature>
<dbReference type="Pfam" id="PF00560">
    <property type="entry name" value="LRR_1"/>
    <property type="match status" value="1"/>
</dbReference>
<dbReference type="Proteomes" id="UP001152797">
    <property type="component" value="Unassembled WGS sequence"/>
</dbReference>
<organism evidence="6">
    <name type="scientific">Cladocopium goreaui</name>
    <dbReference type="NCBI Taxonomy" id="2562237"/>
    <lineage>
        <taxon>Eukaryota</taxon>
        <taxon>Sar</taxon>
        <taxon>Alveolata</taxon>
        <taxon>Dinophyceae</taxon>
        <taxon>Suessiales</taxon>
        <taxon>Symbiodiniaceae</taxon>
        <taxon>Cladocopium</taxon>
    </lineage>
</organism>
<dbReference type="SUPFAM" id="SSF52058">
    <property type="entry name" value="L domain-like"/>
    <property type="match status" value="1"/>
</dbReference>
<evidence type="ECO:0000313" key="6">
    <source>
        <dbReference type="EMBL" id="CAI3995730.1"/>
    </source>
</evidence>
<dbReference type="Pfam" id="PF01885">
    <property type="entry name" value="PTS_2-RNA"/>
    <property type="match status" value="1"/>
</dbReference>
<evidence type="ECO:0000313" key="7">
    <source>
        <dbReference type="EMBL" id="CAL1149105.1"/>
    </source>
</evidence>
<keyword evidence="1" id="KW-0433">Leucine-rich repeat</keyword>
<feature type="transmembrane region" description="Helical" evidence="5">
    <location>
        <begin position="2032"/>
        <end position="2053"/>
    </location>
</feature>
<reference evidence="6" key="1">
    <citation type="submission" date="2022-10" db="EMBL/GenBank/DDBJ databases">
        <authorList>
            <person name="Chen Y."/>
            <person name="Dougan E. K."/>
            <person name="Chan C."/>
            <person name="Rhodes N."/>
            <person name="Thang M."/>
        </authorList>
    </citation>
    <scope>NUCLEOTIDE SEQUENCE</scope>
</reference>
<comment type="caution">
    <text evidence="6">The sequence shown here is derived from an EMBL/GenBank/DDBJ whole genome shotgun (WGS) entry which is preliminary data.</text>
</comment>
<dbReference type="EMBL" id="CAMXCT010002112">
    <property type="protein sequence ID" value="CAI3995730.1"/>
    <property type="molecule type" value="Genomic_DNA"/>
</dbReference>
<keyword evidence="5" id="KW-0812">Transmembrane</keyword>